<comment type="subcellular location">
    <subcellularLocation>
        <location evidence="1">Nucleus</location>
    </subcellularLocation>
</comment>
<feature type="region of interest" description="Disordered" evidence="6">
    <location>
        <begin position="623"/>
        <end position="715"/>
    </location>
</feature>
<evidence type="ECO:0000256" key="4">
    <source>
        <dbReference type="ARBA" id="ARBA00023242"/>
    </source>
</evidence>
<name>A0ABY8U8P8_TETOB</name>
<feature type="compositionally biased region" description="Polar residues" evidence="6">
    <location>
        <begin position="285"/>
        <end position="299"/>
    </location>
</feature>
<feature type="region of interest" description="Disordered" evidence="6">
    <location>
        <begin position="273"/>
        <end position="299"/>
    </location>
</feature>
<keyword evidence="3" id="KW-0235">DNA replication</keyword>
<keyword evidence="4" id="KW-0539">Nucleus</keyword>
<dbReference type="EMBL" id="CP126216">
    <property type="protein sequence ID" value="WIA17740.1"/>
    <property type="molecule type" value="Genomic_DNA"/>
</dbReference>
<evidence type="ECO:0000256" key="2">
    <source>
        <dbReference type="ARBA" id="ARBA00010727"/>
    </source>
</evidence>
<gene>
    <name evidence="7" type="ORF">OEZ85_009255</name>
</gene>
<evidence type="ECO:0000256" key="3">
    <source>
        <dbReference type="ARBA" id="ARBA00022705"/>
    </source>
</evidence>
<feature type="compositionally biased region" description="Acidic residues" evidence="6">
    <location>
        <begin position="699"/>
        <end position="715"/>
    </location>
</feature>
<comment type="similarity">
    <text evidence="2">Belongs to the CDC45 family.</text>
</comment>
<evidence type="ECO:0000256" key="1">
    <source>
        <dbReference type="ARBA" id="ARBA00004123"/>
    </source>
</evidence>
<feature type="compositionally biased region" description="Low complexity" evidence="6">
    <location>
        <begin position="624"/>
        <end position="641"/>
    </location>
</feature>
<reference evidence="7 8" key="1">
    <citation type="submission" date="2023-05" db="EMBL/GenBank/DDBJ databases">
        <title>A 100% complete, gapless, phased diploid assembly of the Scenedesmus obliquus UTEX 3031 genome.</title>
        <authorList>
            <person name="Biondi T.C."/>
            <person name="Hanschen E.R."/>
            <person name="Kwon T."/>
            <person name="Eng W."/>
            <person name="Kruse C.P.S."/>
            <person name="Koehler S.I."/>
            <person name="Kunde Y."/>
            <person name="Gleasner C.D."/>
            <person name="You Mak K.T."/>
            <person name="Polle J."/>
            <person name="Hovde B.T."/>
            <person name="Starkenburg S.R."/>
        </authorList>
    </citation>
    <scope>NUCLEOTIDE SEQUENCE [LARGE SCALE GENOMIC DNA]</scope>
    <source>
        <strain evidence="7 8">DOE0152z</strain>
    </source>
</reference>
<feature type="compositionally biased region" description="Low complexity" evidence="6">
    <location>
        <begin position="675"/>
        <end position="693"/>
    </location>
</feature>
<keyword evidence="8" id="KW-1185">Reference proteome</keyword>
<protein>
    <submittedName>
        <fullName evidence="7">Uncharacterized protein</fullName>
    </submittedName>
</protein>
<dbReference type="Proteomes" id="UP001244341">
    <property type="component" value="Chromosome 9b"/>
</dbReference>
<feature type="region of interest" description="Disordered" evidence="6">
    <location>
        <begin position="164"/>
        <end position="185"/>
    </location>
</feature>
<evidence type="ECO:0000313" key="7">
    <source>
        <dbReference type="EMBL" id="WIA17740.1"/>
    </source>
</evidence>
<dbReference type="PANTHER" id="PTHR10507:SF0">
    <property type="entry name" value="CELL DIVISION CONTROL PROTEIN 45 HOMOLOG"/>
    <property type="match status" value="1"/>
</dbReference>
<evidence type="ECO:0000256" key="5">
    <source>
        <dbReference type="ARBA" id="ARBA00023306"/>
    </source>
</evidence>
<accession>A0ABY8U8P8</accession>
<keyword evidence="5" id="KW-0131">Cell cycle</keyword>
<dbReference type="InterPro" id="IPR003874">
    <property type="entry name" value="CDC45"/>
</dbReference>
<sequence length="715" mass="79671">MIISSQQWRVLWEAITDDFPGSTEKGLSVIFSLQEVETVCAVKMLLAGLKMQDVHYTAYPVDNVSELRSTLHALLEGSQEFRTVVLVNCGAGHFVRDLQPASAQNVRYVVVDSHRPVCPKYNDADDIECVLLLDDDDPLSLQQIPPASSLDSITEEERQSIIDGAEREDQEEEEQSQDGQPVSREWRDKLRALRARQRLLSDYFDMGSSYGKPSPLLLQPLAEELAGRADLSVLWPCCVGLTDQWVHQRVSSEHYRLWYAKLCSDVGNYIGDNKGAQGQQQQQQRDNNSTGQRAPSTARVQAEREYRIMLHRHWSLFDAFAYSSYVAPRLQTWRQAGRETLQLLFVHMGIKEAQAKLPYTSLQQHDLQAFHGKLQEALEKSRCRLAFSDLACDGFALHHSRQVTAASDVVHAVTALLTEHTVAEVAGDRQSSAAFWHAVEAIDAHSTEGWKQLQHGIMMAKCMQQAIIQDGGLMVTDRMLITNAAAKMQELFLHTSPPTNAREFRHPLTLLRLAQYVRDATKVARLRPCSYPILVVGPEDSQGCCLVLGLRANLLASEAQYNIFGRTFRSVLEHPDCNIMWDDSREAFDSAVVYVNKASIQGFCSDIRSALCEAARAAEEARQQEQQQKQRQQEQQQQQQQGRRRPRDQAAGDGAGAAAAGPAEGSRDSQRQRTSEGAAAAAAASEELLGSDAEPAEVAGDEEMIPASDAEEDEQ</sequence>
<organism evidence="7 8">
    <name type="scientific">Tetradesmus obliquus</name>
    <name type="common">Green alga</name>
    <name type="synonym">Acutodesmus obliquus</name>
    <dbReference type="NCBI Taxonomy" id="3088"/>
    <lineage>
        <taxon>Eukaryota</taxon>
        <taxon>Viridiplantae</taxon>
        <taxon>Chlorophyta</taxon>
        <taxon>core chlorophytes</taxon>
        <taxon>Chlorophyceae</taxon>
        <taxon>CS clade</taxon>
        <taxon>Sphaeropleales</taxon>
        <taxon>Scenedesmaceae</taxon>
        <taxon>Tetradesmus</taxon>
    </lineage>
</organism>
<feature type="compositionally biased region" description="Low complexity" evidence="6">
    <location>
        <begin position="649"/>
        <end position="664"/>
    </location>
</feature>
<feature type="compositionally biased region" description="Basic and acidic residues" evidence="6">
    <location>
        <begin position="665"/>
        <end position="674"/>
    </location>
</feature>
<evidence type="ECO:0000256" key="6">
    <source>
        <dbReference type="SAM" id="MobiDB-lite"/>
    </source>
</evidence>
<dbReference type="Pfam" id="PF02724">
    <property type="entry name" value="CDC45"/>
    <property type="match status" value="1"/>
</dbReference>
<proteinExistence type="inferred from homology"/>
<evidence type="ECO:0000313" key="8">
    <source>
        <dbReference type="Proteomes" id="UP001244341"/>
    </source>
</evidence>
<dbReference type="PANTHER" id="PTHR10507">
    <property type="entry name" value="CDC45-RELATED PROTEIN"/>
    <property type="match status" value="1"/>
</dbReference>